<reference evidence="2" key="1">
    <citation type="journal article" date="2019" name="Int. J. Syst. Evol. Microbiol.">
        <title>The Global Catalogue of Microorganisms (GCM) 10K type strain sequencing project: providing services to taxonomists for standard genome sequencing and annotation.</title>
        <authorList>
            <consortium name="The Broad Institute Genomics Platform"/>
            <consortium name="The Broad Institute Genome Sequencing Center for Infectious Disease"/>
            <person name="Wu L."/>
            <person name="Ma J."/>
        </authorList>
    </citation>
    <scope>NUCLEOTIDE SEQUENCE [LARGE SCALE GENOMIC DNA]</scope>
    <source>
        <strain evidence="2">NBRC 101365</strain>
    </source>
</reference>
<keyword evidence="2" id="KW-1185">Reference proteome</keyword>
<evidence type="ECO:0000313" key="2">
    <source>
        <dbReference type="Proteomes" id="UP001156882"/>
    </source>
</evidence>
<sequence>MAFDSGDDAVCNWDGCHFLYEVSDDLVLSTNRVSSCFACSQRVGDAAAEFSDDGFVGYEGCLQRAGIGS</sequence>
<organism evidence="1 2">
    <name type="scientific">Labrys miyagiensis</name>
    <dbReference type="NCBI Taxonomy" id="346912"/>
    <lineage>
        <taxon>Bacteria</taxon>
        <taxon>Pseudomonadati</taxon>
        <taxon>Pseudomonadota</taxon>
        <taxon>Alphaproteobacteria</taxon>
        <taxon>Hyphomicrobiales</taxon>
        <taxon>Xanthobacteraceae</taxon>
        <taxon>Labrys</taxon>
    </lineage>
</organism>
<comment type="caution">
    <text evidence="1">The sequence shown here is derived from an EMBL/GenBank/DDBJ whole genome shotgun (WGS) entry which is preliminary data.</text>
</comment>
<name>A0ABQ6CK66_9HYPH</name>
<accession>A0ABQ6CK66</accession>
<gene>
    <name evidence="1" type="ORF">GCM10007874_36060</name>
</gene>
<dbReference type="EMBL" id="BSPC01000031">
    <property type="protein sequence ID" value="GLS20589.1"/>
    <property type="molecule type" value="Genomic_DNA"/>
</dbReference>
<protein>
    <submittedName>
        <fullName evidence="1">Uncharacterized protein</fullName>
    </submittedName>
</protein>
<proteinExistence type="predicted"/>
<dbReference type="Proteomes" id="UP001156882">
    <property type="component" value="Unassembled WGS sequence"/>
</dbReference>
<evidence type="ECO:0000313" key="1">
    <source>
        <dbReference type="EMBL" id="GLS20589.1"/>
    </source>
</evidence>